<dbReference type="Proteomes" id="UP001157502">
    <property type="component" value="Chromosome 7"/>
</dbReference>
<name>A0ACC2GZ56_DALPE</name>
<proteinExistence type="predicted"/>
<keyword evidence="2" id="KW-1185">Reference proteome</keyword>
<comment type="caution">
    <text evidence="1">The sequence shown here is derived from an EMBL/GenBank/DDBJ whole genome shotgun (WGS) entry which is preliminary data.</text>
</comment>
<evidence type="ECO:0000313" key="2">
    <source>
        <dbReference type="Proteomes" id="UP001157502"/>
    </source>
</evidence>
<dbReference type="EMBL" id="CM055734">
    <property type="protein sequence ID" value="KAJ8008941.1"/>
    <property type="molecule type" value="Genomic_DNA"/>
</dbReference>
<evidence type="ECO:0000313" key="1">
    <source>
        <dbReference type="EMBL" id="KAJ8008941.1"/>
    </source>
</evidence>
<organism evidence="1 2">
    <name type="scientific">Dallia pectoralis</name>
    <name type="common">Alaska blackfish</name>
    <dbReference type="NCBI Taxonomy" id="75939"/>
    <lineage>
        <taxon>Eukaryota</taxon>
        <taxon>Metazoa</taxon>
        <taxon>Chordata</taxon>
        <taxon>Craniata</taxon>
        <taxon>Vertebrata</taxon>
        <taxon>Euteleostomi</taxon>
        <taxon>Actinopterygii</taxon>
        <taxon>Neopterygii</taxon>
        <taxon>Teleostei</taxon>
        <taxon>Protacanthopterygii</taxon>
        <taxon>Esociformes</taxon>
        <taxon>Umbridae</taxon>
        <taxon>Dallia</taxon>
    </lineage>
</organism>
<reference evidence="1" key="1">
    <citation type="submission" date="2021-05" db="EMBL/GenBank/DDBJ databases">
        <authorList>
            <person name="Pan Q."/>
            <person name="Jouanno E."/>
            <person name="Zahm M."/>
            <person name="Klopp C."/>
            <person name="Cabau C."/>
            <person name="Louis A."/>
            <person name="Berthelot C."/>
            <person name="Parey E."/>
            <person name="Roest Crollius H."/>
            <person name="Montfort J."/>
            <person name="Robinson-Rechavi M."/>
            <person name="Bouchez O."/>
            <person name="Lampietro C."/>
            <person name="Lopez Roques C."/>
            <person name="Donnadieu C."/>
            <person name="Postlethwait J."/>
            <person name="Bobe J."/>
            <person name="Dillon D."/>
            <person name="Chandos A."/>
            <person name="von Hippel F."/>
            <person name="Guiguen Y."/>
        </authorList>
    </citation>
    <scope>NUCLEOTIDE SEQUENCE</scope>
    <source>
        <strain evidence="1">YG-Jan2019</strain>
    </source>
</reference>
<sequence>MAQGSFQESAGSDRTPCLLTDTGGQTAGGSRLGSFNACYEGIFIKNSSVTRSPRLLRRDVKSNNTPGSSPPRPFDHWGPRKTSSGRHQSQSHHAIRLKLSVYFLSGVQPVMDLSPGLGCRCRSEVVVYPRQDPGSPGRNGAGALPSSPCNQSDVLLTDALLTSEVLIKPDDLGFITPPHLFLRYTTASPQSRLDDAVTIKGSDTPLVFIARPCLFASSKRTALPFYLGWNSDACHICWIAVA</sequence>
<accession>A0ACC2GZ56</accession>
<gene>
    <name evidence="1" type="ORF">DPEC_G00083640</name>
</gene>
<protein>
    <submittedName>
        <fullName evidence="1">Uncharacterized protein</fullName>
    </submittedName>
</protein>